<feature type="non-terminal residue" evidence="1">
    <location>
        <position position="1"/>
    </location>
</feature>
<accession>A0A8S3DQ51</accession>
<protein>
    <submittedName>
        <fullName evidence="1">Uncharacterized protein</fullName>
    </submittedName>
</protein>
<dbReference type="EMBL" id="CAJOBJ010204713">
    <property type="protein sequence ID" value="CAF4993447.1"/>
    <property type="molecule type" value="Genomic_DNA"/>
</dbReference>
<proteinExistence type="predicted"/>
<evidence type="ECO:0000313" key="1">
    <source>
        <dbReference type="EMBL" id="CAF4993447.1"/>
    </source>
</evidence>
<sequence length="69" mass="8199">DQCDTVYYEHPHGADEFCVHNQNQIRSWIIVIDQDPNVRFLQEKNNKPLPSGNYVEDRLEDTVYRGCQF</sequence>
<comment type="caution">
    <text evidence="1">The sequence shown here is derived from an EMBL/GenBank/DDBJ whole genome shotgun (WGS) entry which is preliminary data.</text>
</comment>
<name>A0A8S3DQ51_9BILA</name>
<gene>
    <name evidence="1" type="ORF">GIL414_LOCUS56775</name>
</gene>
<reference evidence="1" key="1">
    <citation type="submission" date="2021-02" db="EMBL/GenBank/DDBJ databases">
        <authorList>
            <person name="Nowell W R."/>
        </authorList>
    </citation>
    <scope>NUCLEOTIDE SEQUENCE</scope>
</reference>
<organism evidence="1 2">
    <name type="scientific">Rotaria magnacalcarata</name>
    <dbReference type="NCBI Taxonomy" id="392030"/>
    <lineage>
        <taxon>Eukaryota</taxon>
        <taxon>Metazoa</taxon>
        <taxon>Spiralia</taxon>
        <taxon>Gnathifera</taxon>
        <taxon>Rotifera</taxon>
        <taxon>Eurotatoria</taxon>
        <taxon>Bdelloidea</taxon>
        <taxon>Philodinida</taxon>
        <taxon>Philodinidae</taxon>
        <taxon>Rotaria</taxon>
    </lineage>
</organism>
<dbReference type="AlphaFoldDB" id="A0A8S3DQ51"/>
<evidence type="ECO:0000313" key="2">
    <source>
        <dbReference type="Proteomes" id="UP000681720"/>
    </source>
</evidence>
<dbReference type="Proteomes" id="UP000681720">
    <property type="component" value="Unassembled WGS sequence"/>
</dbReference>